<keyword evidence="1" id="KW-1133">Transmembrane helix</keyword>
<comment type="caution">
    <text evidence="2">The sequence shown here is derived from an EMBL/GenBank/DDBJ whole genome shotgun (WGS) entry which is preliminary data.</text>
</comment>
<proteinExistence type="predicted"/>
<keyword evidence="3" id="KW-1185">Reference proteome</keyword>
<dbReference type="AlphaFoldDB" id="A0A5C6X9Z9"/>
<evidence type="ECO:0000313" key="2">
    <source>
        <dbReference type="EMBL" id="TXD36543.1"/>
    </source>
</evidence>
<dbReference type="OrthoDB" id="9959033at2"/>
<evidence type="ECO:0000256" key="1">
    <source>
        <dbReference type="SAM" id="Phobius"/>
    </source>
</evidence>
<dbReference type="Proteomes" id="UP000321412">
    <property type="component" value="Unassembled WGS sequence"/>
</dbReference>
<keyword evidence="1" id="KW-0812">Transmembrane</keyword>
<accession>A0A5C6X9Z9</accession>
<gene>
    <name evidence="2" type="ORF">FRC98_11940</name>
</gene>
<reference evidence="2 3" key="1">
    <citation type="submission" date="2019-08" db="EMBL/GenBank/DDBJ databases">
        <title>Bradymonadales sp. TMQ4.</title>
        <authorList>
            <person name="Liang Q."/>
        </authorList>
    </citation>
    <scope>NUCLEOTIDE SEQUENCE [LARGE SCALE GENOMIC DNA]</scope>
    <source>
        <strain evidence="2 3">TMQ4</strain>
    </source>
</reference>
<organism evidence="2 3">
    <name type="scientific">Lujinxingia vulgaris</name>
    <dbReference type="NCBI Taxonomy" id="2600176"/>
    <lineage>
        <taxon>Bacteria</taxon>
        <taxon>Deltaproteobacteria</taxon>
        <taxon>Bradymonadales</taxon>
        <taxon>Lujinxingiaceae</taxon>
        <taxon>Lujinxingia</taxon>
    </lineage>
</organism>
<sequence>MDMTFDEIGNLISWIFGFALFATIGAVLWGVWKYDDPLRDIRIARGWKLVEIEEGNATWRIVIRVGSMRFRIGKMHLGDDYRRGLSYGWAFDLEFDAPFPGELVVGQQGAEAGKRLDLRLMEVDDTFFEAFPGHIPGERAMTSPLMKARFVELLEAFEKDDYRLRLAGRRICIFTTEDPITEKRLEEHIDRCLEAGKEIAALAGLSGGGHAWQKVQGEESLAREAWGQEEVRSPVEW</sequence>
<evidence type="ECO:0000313" key="3">
    <source>
        <dbReference type="Proteomes" id="UP000321412"/>
    </source>
</evidence>
<dbReference type="EMBL" id="VOSM01000005">
    <property type="protein sequence ID" value="TXD36543.1"/>
    <property type="molecule type" value="Genomic_DNA"/>
</dbReference>
<protein>
    <submittedName>
        <fullName evidence="2">Uncharacterized protein</fullName>
    </submittedName>
</protein>
<feature type="transmembrane region" description="Helical" evidence="1">
    <location>
        <begin position="12"/>
        <end position="32"/>
    </location>
</feature>
<keyword evidence="1" id="KW-0472">Membrane</keyword>
<name>A0A5C6X9Z9_9DELT</name>
<dbReference type="RefSeq" id="WP_146981671.1">
    <property type="nucleotide sequence ID" value="NZ_VOSM01000005.1"/>
</dbReference>